<proteinExistence type="inferred from homology"/>
<dbReference type="InterPro" id="IPR024654">
    <property type="entry name" value="Calcineurin-like_PHP_lpxH"/>
</dbReference>
<organism evidence="3 4">
    <name type="scientific">Exiguobacterium aurantiacum</name>
    <dbReference type="NCBI Taxonomy" id="33987"/>
    <lineage>
        <taxon>Bacteria</taxon>
        <taxon>Bacillati</taxon>
        <taxon>Bacillota</taxon>
        <taxon>Bacilli</taxon>
        <taxon>Bacillales</taxon>
        <taxon>Bacillales Family XII. Incertae Sedis</taxon>
        <taxon>Exiguobacterium</taxon>
    </lineage>
</organism>
<dbReference type="GO" id="GO:0016787">
    <property type="term" value="F:hydrolase activity"/>
    <property type="evidence" value="ECO:0007669"/>
    <property type="project" value="InterPro"/>
</dbReference>
<dbReference type="RefSeq" id="WP_029334341.1">
    <property type="nucleotide sequence ID" value="NZ_UGGP01000001.1"/>
</dbReference>
<reference evidence="3 4" key="1">
    <citation type="submission" date="2018-06" db="EMBL/GenBank/DDBJ databases">
        <authorList>
            <consortium name="Pathogen Informatics"/>
            <person name="Doyle S."/>
        </authorList>
    </citation>
    <scope>NUCLEOTIDE SEQUENCE [LARGE SCALE GENOMIC DNA]</scope>
    <source>
        <strain evidence="3 4">NCTC13163</strain>
    </source>
</reference>
<dbReference type="AlphaFoldDB" id="A0A377FRW9"/>
<dbReference type="SUPFAM" id="SSF56300">
    <property type="entry name" value="Metallo-dependent phosphatases"/>
    <property type="match status" value="1"/>
</dbReference>
<feature type="domain" description="Calcineurin-like phosphoesterase" evidence="2">
    <location>
        <begin position="4"/>
        <end position="203"/>
    </location>
</feature>
<dbReference type="Proteomes" id="UP000254060">
    <property type="component" value="Unassembled WGS sequence"/>
</dbReference>
<dbReference type="EMBL" id="UGGP01000001">
    <property type="protein sequence ID" value="STO07226.1"/>
    <property type="molecule type" value="Genomic_DNA"/>
</dbReference>
<evidence type="ECO:0000259" key="2">
    <source>
        <dbReference type="Pfam" id="PF12850"/>
    </source>
</evidence>
<dbReference type="PANTHER" id="PTHR30337:SF7">
    <property type="entry name" value="PHOSPHOESTERASE"/>
    <property type="match status" value="1"/>
</dbReference>
<protein>
    <submittedName>
        <fullName evidence="3">Calcineurin-like phosphoesterase superfamily domain</fullName>
    </submittedName>
</protein>
<dbReference type="OrthoDB" id="9773856at2"/>
<dbReference type="STRING" id="1397694.GCA_000702585_01087"/>
<sequence>MTRFIHIADLHHARHDDTTRLIEHASFDIQRSKLQQLADVILTEGIQAVLVAGDVEVSDPEDFLPYLKEWTMLGATVYIVFGDHDVNRVAYKKVWETVGNVHCFLEPDYVFDERLGAGIYGLSCETRRAGLREAFLRVSPRHDSHPNLFLTHGDRTDFPPDVVRTLGYDYFALGHLHEYKPPFVRGGVPFIYPGHVFSVWDGSGKAWRTGIVIGTISADGVSHEYRPFEGAETRRISFNRFMRDEGRIRLTLDNIVWDHDGWVKDDDMIMRSLVRSILTRYPDDYFITPSNRSQAITRVCMTGRTLLGDNSAFENFYHRSFKATATTQ</sequence>
<name>A0A377FRW9_9BACL</name>
<dbReference type="InterPro" id="IPR029052">
    <property type="entry name" value="Metallo-depent_PP-like"/>
</dbReference>
<dbReference type="Gene3D" id="3.60.21.10">
    <property type="match status" value="1"/>
</dbReference>
<dbReference type="Pfam" id="PF12850">
    <property type="entry name" value="Metallophos_2"/>
    <property type="match status" value="1"/>
</dbReference>
<evidence type="ECO:0000313" key="3">
    <source>
        <dbReference type="EMBL" id="STO07226.1"/>
    </source>
</evidence>
<accession>A0A377FRW9</accession>
<dbReference type="InterPro" id="IPR050535">
    <property type="entry name" value="DNA_Repair-Maintenance_Comp"/>
</dbReference>
<dbReference type="PANTHER" id="PTHR30337">
    <property type="entry name" value="COMPONENT OF ATP-DEPENDENT DSDNA EXONUCLEASE"/>
    <property type="match status" value="1"/>
</dbReference>
<evidence type="ECO:0000256" key="1">
    <source>
        <dbReference type="ARBA" id="ARBA00008950"/>
    </source>
</evidence>
<evidence type="ECO:0000313" key="4">
    <source>
        <dbReference type="Proteomes" id="UP000254060"/>
    </source>
</evidence>
<gene>
    <name evidence="3" type="ORF">NCTC13163_00571</name>
</gene>
<comment type="similarity">
    <text evidence="1">Belongs to the metallophosphoesterase superfamily. YfcE family.</text>
</comment>